<organism evidence="1 2">
    <name type="scientific">Coemansia helicoidea</name>
    <dbReference type="NCBI Taxonomy" id="1286919"/>
    <lineage>
        <taxon>Eukaryota</taxon>
        <taxon>Fungi</taxon>
        <taxon>Fungi incertae sedis</taxon>
        <taxon>Zoopagomycota</taxon>
        <taxon>Kickxellomycotina</taxon>
        <taxon>Kickxellomycetes</taxon>
        <taxon>Kickxellales</taxon>
        <taxon>Kickxellaceae</taxon>
        <taxon>Coemansia</taxon>
    </lineage>
</organism>
<reference evidence="1" key="1">
    <citation type="submission" date="2022-07" db="EMBL/GenBank/DDBJ databases">
        <title>Phylogenomic reconstructions and comparative analyses of Kickxellomycotina fungi.</title>
        <authorList>
            <person name="Reynolds N.K."/>
            <person name="Stajich J.E."/>
            <person name="Barry K."/>
            <person name="Grigoriev I.V."/>
            <person name="Crous P."/>
            <person name="Smith M.E."/>
        </authorList>
    </citation>
    <scope>NUCLEOTIDE SEQUENCE</scope>
    <source>
        <strain evidence="1">BCRC 34780</strain>
    </source>
</reference>
<name>A0ACC1LHI9_9FUNG</name>
<accession>A0ACC1LHI9</accession>
<protein>
    <submittedName>
        <fullName evidence="1">rRNA-processing protein</fullName>
    </submittedName>
</protein>
<dbReference type="Proteomes" id="UP001140087">
    <property type="component" value="Unassembled WGS sequence"/>
</dbReference>
<keyword evidence="2" id="KW-1185">Reference proteome</keyword>
<evidence type="ECO:0000313" key="1">
    <source>
        <dbReference type="EMBL" id="KAJ2808111.1"/>
    </source>
</evidence>
<proteinExistence type="predicted"/>
<sequence length="535" mass="58699">MISALAWVRKGAAAEKPRRYEVSEEEYAQLKRTAAAEIEDAKEEIRERAKEDDAILNDPALKEFDLEHYDDDEYEDVVEGPDGDEASDDGNGGPLARDGPHIFSNIKGLSFHGVDEEDPYLTRQEGEEEEDEEEAAEEQVLPTDNLLLVAKTEDDISNIEVCVFEGDSDNMFVHHDFMLPAFPLAVEWLDFRVGRRAGQEGGGNYVAVGTFEPRIEIWDLDTLDATYPDVVLGSTDKKALRKARGKRRKEFHTDAVMGLSWNRNVRNLLASSSADKTAKLWDLAAATCVQSYDHHTDKVQAVQWHPTEASVMLTGGFDRRVAALDSRAPAAVSWWSVDADVESVMWDIHSPSHFYVATESGSVRYVDIRNATDGAGVVYTLAAHDEAVSAMDLHPAVRGMLVTGSADETVKVWDVRDGKPSLVLSRNPDVGSVFAARFCPDEPMLLAVGGSNGESRVWDMSTNASIRSIFGDDSVKANPVREKPMVRVSNSDGEDDDDDVPEAVIAELRGGTADPAEASDDDDEGDDVAMASDSE</sequence>
<gene>
    <name evidence="1" type="primary">PWP1</name>
    <name evidence="1" type="ORF">H4R21_000207</name>
</gene>
<dbReference type="EMBL" id="JANBUN010000015">
    <property type="protein sequence ID" value="KAJ2808111.1"/>
    <property type="molecule type" value="Genomic_DNA"/>
</dbReference>
<comment type="caution">
    <text evidence="1">The sequence shown here is derived from an EMBL/GenBank/DDBJ whole genome shotgun (WGS) entry which is preliminary data.</text>
</comment>
<evidence type="ECO:0000313" key="2">
    <source>
        <dbReference type="Proteomes" id="UP001140087"/>
    </source>
</evidence>